<proteinExistence type="predicted"/>
<evidence type="ECO:0000313" key="3">
    <source>
        <dbReference type="EMBL" id="CAB4186762.1"/>
    </source>
</evidence>
<reference evidence="1" key="1">
    <citation type="submission" date="2020-04" db="EMBL/GenBank/DDBJ databases">
        <authorList>
            <person name="Chiriac C."/>
            <person name="Salcher M."/>
            <person name="Ghai R."/>
            <person name="Kavagutti S V."/>
        </authorList>
    </citation>
    <scope>NUCLEOTIDE SEQUENCE</scope>
</reference>
<evidence type="ECO:0000313" key="2">
    <source>
        <dbReference type="EMBL" id="CAB4165587.1"/>
    </source>
</evidence>
<evidence type="ECO:0000313" key="1">
    <source>
        <dbReference type="EMBL" id="CAB4163471.1"/>
    </source>
</evidence>
<dbReference type="EMBL" id="LR796776">
    <property type="protein sequence ID" value="CAB4165587.1"/>
    <property type="molecule type" value="Genomic_DNA"/>
</dbReference>
<evidence type="ECO:0000313" key="4">
    <source>
        <dbReference type="EMBL" id="CAB4220657.1"/>
    </source>
</evidence>
<name>A0A6J5P2B6_9CAUD</name>
<gene>
    <name evidence="3" type="ORF">UFOVP1146_108</name>
    <name evidence="4" type="ORF">UFOVP1638_36</name>
    <name evidence="1" type="ORF">UFOVP812_21</name>
    <name evidence="2" type="ORF">UFOVP818_123</name>
</gene>
<dbReference type="EMBL" id="LR797502">
    <property type="protein sequence ID" value="CAB4220657.1"/>
    <property type="molecule type" value="Genomic_DNA"/>
</dbReference>
<sequence>MSTYSQLKKIIPSDQALANKAIEASLQQVKNIFDAALPILSIAIYNLESNKGLPLINALTVALPADVAAFYSTYATGTGTDGTLLLADVIGTAAGWVHNTELPIATSVVSTLTAAGALTSLTNSTTGVYTVMQNTNAGLYTTDISPGVISIDIPIGLPGAGTYESYDDAYNQGLIPAAYGLIAAIVATNTVVVAQSTVAFSTMAAQLVRENTNLAQVPISFSQVTSGIPPLPLVDNLKAYGLDGAKGGAAYLLEALATMATRGGQAVVSTMREGRNLARLSEAGIVTDILVSDVGLEPPAPLSSGNYSVDQAIAQIII</sequence>
<protein>
    <submittedName>
        <fullName evidence="1">Uncharacterized protein</fullName>
    </submittedName>
</protein>
<dbReference type="EMBL" id="LR796758">
    <property type="protein sequence ID" value="CAB4163471.1"/>
    <property type="molecule type" value="Genomic_DNA"/>
</dbReference>
<organism evidence="1">
    <name type="scientific">uncultured Caudovirales phage</name>
    <dbReference type="NCBI Taxonomy" id="2100421"/>
    <lineage>
        <taxon>Viruses</taxon>
        <taxon>Duplodnaviria</taxon>
        <taxon>Heunggongvirae</taxon>
        <taxon>Uroviricota</taxon>
        <taxon>Caudoviricetes</taxon>
        <taxon>Peduoviridae</taxon>
        <taxon>Maltschvirus</taxon>
        <taxon>Maltschvirus maltsch</taxon>
    </lineage>
</organism>
<accession>A0A6J5P2B6</accession>
<dbReference type="EMBL" id="LR797099">
    <property type="protein sequence ID" value="CAB4186762.1"/>
    <property type="molecule type" value="Genomic_DNA"/>
</dbReference>